<evidence type="ECO:0000256" key="5">
    <source>
        <dbReference type="ARBA" id="ARBA00023004"/>
    </source>
</evidence>
<dbReference type="Pfam" id="PF03460">
    <property type="entry name" value="NIR_SIR_ferr"/>
    <property type="match status" value="2"/>
</dbReference>
<evidence type="ECO:0000259" key="8">
    <source>
        <dbReference type="Pfam" id="PF03460"/>
    </source>
</evidence>
<comment type="caution">
    <text evidence="9">The sequence shown here is derived from an EMBL/GenBank/DDBJ whole genome shotgun (WGS) entry which is preliminary data.</text>
</comment>
<dbReference type="Gene3D" id="3.30.413.10">
    <property type="entry name" value="Sulfite Reductase Hemoprotein, domain 1"/>
    <property type="match status" value="2"/>
</dbReference>
<evidence type="ECO:0000313" key="10">
    <source>
        <dbReference type="Proteomes" id="UP001279681"/>
    </source>
</evidence>
<keyword evidence="2" id="KW-0349">Heme</keyword>
<dbReference type="PANTHER" id="PTHR32439:SF9">
    <property type="entry name" value="BLR3264 PROTEIN"/>
    <property type="match status" value="1"/>
</dbReference>
<dbReference type="InterPro" id="IPR051329">
    <property type="entry name" value="NIR_SIR_4Fe-4S"/>
</dbReference>
<gene>
    <name evidence="9" type="ORF">RFV38_02335</name>
</gene>
<reference evidence="10" key="1">
    <citation type="submission" date="2023-07" db="EMBL/GenBank/DDBJ databases">
        <authorList>
            <person name="Colorado M.A."/>
            <person name="Villamil L.M."/>
            <person name="Melo J.F."/>
            <person name="Rodriguez J.A."/>
            <person name="Ruiz R.Y."/>
        </authorList>
    </citation>
    <scope>NUCLEOTIDE SEQUENCE [LARGE SCALE GENOMIC DNA]</scope>
    <source>
        <strain evidence="10">C33</strain>
    </source>
</reference>
<keyword evidence="6" id="KW-0411">Iron-sulfur</keyword>
<dbReference type="InterPro" id="IPR045854">
    <property type="entry name" value="NO2/SO3_Rdtase_4Fe4S_sf"/>
</dbReference>
<dbReference type="RefSeq" id="WP_320312748.1">
    <property type="nucleotide sequence ID" value="NZ_JAVIKH010000002.1"/>
</dbReference>
<dbReference type="SUPFAM" id="SSF56014">
    <property type="entry name" value="Nitrite and sulphite reductase 4Fe-4S domain-like"/>
    <property type="match status" value="2"/>
</dbReference>
<dbReference type="Pfam" id="PF01077">
    <property type="entry name" value="NIR_SIR"/>
    <property type="match status" value="1"/>
</dbReference>
<accession>A0ABU4W739</accession>
<dbReference type="Proteomes" id="UP001279681">
    <property type="component" value="Unassembled WGS sequence"/>
</dbReference>
<keyword evidence="5" id="KW-0408">Iron</keyword>
<keyword evidence="4 9" id="KW-0560">Oxidoreductase</keyword>
<evidence type="ECO:0000259" key="7">
    <source>
        <dbReference type="Pfam" id="PF01077"/>
    </source>
</evidence>
<evidence type="ECO:0000256" key="1">
    <source>
        <dbReference type="ARBA" id="ARBA00022485"/>
    </source>
</evidence>
<dbReference type="EMBL" id="JAVIKH010000002">
    <property type="protein sequence ID" value="MDX8335341.1"/>
    <property type="molecule type" value="Genomic_DNA"/>
</dbReference>
<keyword evidence="1" id="KW-0004">4Fe-4S</keyword>
<feature type="domain" description="Nitrite/Sulfite reductase ferredoxin-like" evidence="8">
    <location>
        <begin position="322"/>
        <end position="378"/>
    </location>
</feature>
<organism evidence="9 10">
    <name type="scientific">Candidatus Cetobacterium colombiensis</name>
    <dbReference type="NCBI Taxonomy" id="3073100"/>
    <lineage>
        <taxon>Bacteria</taxon>
        <taxon>Fusobacteriati</taxon>
        <taxon>Fusobacteriota</taxon>
        <taxon>Fusobacteriia</taxon>
        <taxon>Fusobacteriales</taxon>
        <taxon>Fusobacteriaceae</taxon>
        <taxon>Cetobacterium</taxon>
    </lineage>
</organism>
<keyword evidence="10" id="KW-1185">Reference proteome</keyword>
<dbReference type="InterPro" id="IPR006067">
    <property type="entry name" value="NO2/SO3_Rdtase_4Fe4S_dom"/>
</dbReference>
<dbReference type="InterPro" id="IPR005117">
    <property type="entry name" value="NiRdtase/SiRdtase_haem-b_fer"/>
</dbReference>
<evidence type="ECO:0000313" key="9">
    <source>
        <dbReference type="EMBL" id="MDX8335341.1"/>
    </source>
</evidence>
<dbReference type="PANTHER" id="PTHR32439">
    <property type="entry name" value="FERREDOXIN--NITRITE REDUCTASE, CHLOROPLASTIC"/>
    <property type="match status" value="1"/>
</dbReference>
<evidence type="ECO:0000256" key="2">
    <source>
        <dbReference type="ARBA" id="ARBA00022617"/>
    </source>
</evidence>
<name>A0ABU4W739_9FUSO</name>
<dbReference type="InterPro" id="IPR036136">
    <property type="entry name" value="Nit/Sulf_reduc_fer-like_dom_sf"/>
</dbReference>
<feature type="domain" description="Nitrite/Sulfite reductase ferredoxin-like" evidence="8">
    <location>
        <begin position="46"/>
        <end position="103"/>
    </location>
</feature>
<proteinExistence type="predicted"/>
<evidence type="ECO:0000256" key="4">
    <source>
        <dbReference type="ARBA" id="ARBA00023002"/>
    </source>
</evidence>
<dbReference type="EC" id="1.8.7.1" evidence="9"/>
<dbReference type="SUPFAM" id="SSF55124">
    <property type="entry name" value="Nitrite/Sulfite reductase N-terminal domain-like"/>
    <property type="match status" value="2"/>
</dbReference>
<keyword evidence="3" id="KW-0479">Metal-binding</keyword>
<dbReference type="Gene3D" id="3.90.480.10">
    <property type="entry name" value="Sulfite Reductase Hemoprotein,Domain 2"/>
    <property type="match status" value="1"/>
</dbReference>
<evidence type="ECO:0000256" key="3">
    <source>
        <dbReference type="ARBA" id="ARBA00022723"/>
    </source>
</evidence>
<feature type="domain" description="Nitrite/sulphite reductase 4Fe-4S" evidence="7">
    <location>
        <begin position="120"/>
        <end position="273"/>
    </location>
</feature>
<evidence type="ECO:0000256" key="6">
    <source>
        <dbReference type="ARBA" id="ARBA00023014"/>
    </source>
</evidence>
<protein>
    <submittedName>
        <fullName evidence="9">Nitrite/sulfite reductase</fullName>
        <ecNumber evidence="9">1.8.7.1</ecNumber>
    </submittedName>
</protein>
<dbReference type="GO" id="GO:0050311">
    <property type="term" value="F:sulfite reductase (ferredoxin) activity"/>
    <property type="evidence" value="ECO:0007669"/>
    <property type="project" value="UniProtKB-EC"/>
</dbReference>
<sequence>MERITKKLYEIENEYLELENGIIDYSNNLIKSPDLKKKGSKFGIYEQKGKKMMLRLKAVGGELSKENFKDLSNIMLQQNIPFLHLSTRQNYQLHEVDFDKVKSTINLCNNKKMYFRGGGGNTFRSILVSTYTGVDKKSNFDVTPYAKMIENEVFLIDKAFDFGRKLKIGFSNSTEDEFVMAVQDMGFIAKEINGKKGFKVFAGGGMGRGSKIGHILIEFLPEEDLLKSVKAMIELFYDRGDRTNRMQARLRFLVEKIGIDGFRKLFLEYFNKEIIENGYIENIDYTRFIPNLSKFDLNNDDNNYKQWLELCVKETKFKDVVSLVLYVKNGDLSKEHIEKLSNLLEKVNTPIIRATINQNLVIPMVHKSALPYIYEFLNNEIPEIVTESFSIRGQIRACVGAKVCMIGIQDSVSVADSIAIELDNLANTYPQYRNIIFKEAKNIRISGCPSSCAGIPVAPLGFIGLKKKINDVLTDCMQVYMGGILTESIQSLAFEIPNLIIPIDEIPLLVKRLFEDYLEMLQVYDLTFAQYMYERRLEEF</sequence>